<gene>
    <name evidence="1" type="ORF">QLX08_006236</name>
</gene>
<keyword evidence="2" id="KW-1185">Reference proteome</keyword>
<evidence type="ECO:0000313" key="1">
    <source>
        <dbReference type="EMBL" id="KAK9301415.1"/>
    </source>
</evidence>
<dbReference type="Proteomes" id="UP001432146">
    <property type="component" value="Unassembled WGS sequence"/>
</dbReference>
<proteinExistence type="predicted"/>
<organism evidence="1 2">
    <name type="scientific">Tetragonisca angustula</name>
    <dbReference type="NCBI Taxonomy" id="166442"/>
    <lineage>
        <taxon>Eukaryota</taxon>
        <taxon>Metazoa</taxon>
        <taxon>Ecdysozoa</taxon>
        <taxon>Arthropoda</taxon>
        <taxon>Hexapoda</taxon>
        <taxon>Insecta</taxon>
        <taxon>Pterygota</taxon>
        <taxon>Neoptera</taxon>
        <taxon>Endopterygota</taxon>
        <taxon>Hymenoptera</taxon>
        <taxon>Apocrita</taxon>
        <taxon>Aculeata</taxon>
        <taxon>Apoidea</taxon>
        <taxon>Anthophila</taxon>
        <taxon>Apidae</taxon>
        <taxon>Tetragonisca</taxon>
    </lineage>
</organism>
<dbReference type="AlphaFoldDB" id="A0AAW0ZUL2"/>
<name>A0AAW0ZUL2_9HYME</name>
<reference evidence="1 2" key="1">
    <citation type="submission" date="2024-05" db="EMBL/GenBank/DDBJ databases">
        <title>The nuclear and mitochondrial genome assemblies of Tetragonisca angustula (Apidae: Meliponini), a tiny yet remarkable pollinator in the Neotropics.</title>
        <authorList>
            <person name="Ferrari R."/>
            <person name="Ricardo P.C."/>
            <person name="Dias F.C."/>
            <person name="Araujo N.S."/>
            <person name="Soares D.O."/>
            <person name="Zhou Q.-S."/>
            <person name="Zhu C.-D."/>
            <person name="Coutinho L."/>
            <person name="Airas M.C."/>
            <person name="Batista T.M."/>
        </authorList>
    </citation>
    <scope>NUCLEOTIDE SEQUENCE [LARGE SCALE GENOMIC DNA]</scope>
    <source>
        <strain evidence="1">ASF017062</strain>
        <tissue evidence="1">Abdomen</tissue>
    </source>
</reference>
<dbReference type="EMBL" id="JAWNGG020000113">
    <property type="protein sequence ID" value="KAK9301415.1"/>
    <property type="molecule type" value="Genomic_DNA"/>
</dbReference>
<sequence>MTVDVADGAGTGISIVQGSGRTSYGLLRRRTISNKQTNEWEAKEVADIKVFVTELASYYSELSEEVSSSGRTNSITSSLPSTTIRSLLSNRGSSLLDHYLSLDCLWDDATSVTGR</sequence>
<evidence type="ECO:0000313" key="2">
    <source>
        <dbReference type="Proteomes" id="UP001432146"/>
    </source>
</evidence>
<comment type="caution">
    <text evidence="1">The sequence shown here is derived from an EMBL/GenBank/DDBJ whole genome shotgun (WGS) entry which is preliminary data.</text>
</comment>
<accession>A0AAW0ZUL2</accession>
<protein>
    <submittedName>
        <fullName evidence="1">Uncharacterized protein</fullName>
    </submittedName>
</protein>